<dbReference type="EMBL" id="CP013243">
    <property type="protein sequence ID" value="APH13482.1"/>
    <property type="molecule type" value="Genomic_DNA"/>
</dbReference>
<sequence length="251" mass="28211">MAVIETNNLVRNYKLNGSNLNEGTEIKVIKGLDLLVEEGDFIAIMGKSGCGKTTLMKLLGFIDKPTSGEIIFKGRSARQLNKDEVADIRRKEIGFVFQDFYLMDSLTVKENIMLPMILEGEETNKILSATEGLAKHFEISHLLNKNTYELSGGEKQRVAICRALINEPDLILADEPTGNLDSKSAQIVIDSLMNINKDMKKTIILVTHDAEIASYCKKVIFLKDGNIIGDINKEHKKEEFYNDIIRMTKKL</sequence>
<dbReference type="PANTHER" id="PTHR42798:SF7">
    <property type="entry name" value="ALPHA-D-RIBOSE 1-METHYLPHOSPHONATE 5-TRIPHOSPHATE SYNTHASE SUBUNIT PHNL"/>
    <property type="match status" value="1"/>
</dbReference>
<keyword evidence="3" id="KW-0547">Nucleotide-binding</keyword>
<dbReference type="SUPFAM" id="SSF52540">
    <property type="entry name" value="P-loop containing nucleoside triphosphate hydrolases"/>
    <property type="match status" value="1"/>
</dbReference>
<keyword evidence="4" id="KW-0067">ATP-binding</keyword>
<dbReference type="InterPro" id="IPR017871">
    <property type="entry name" value="ABC_transporter-like_CS"/>
</dbReference>
<dbReference type="PROSITE" id="PS00211">
    <property type="entry name" value="ABC_TRANSPORTER_1"/>
    <property type="match status" value="1"/>
</dbReference>
<organism evidence="6 7">
    <name type="scientific">Clostridium sporogenes</name>
    <dbReference type="NCBI Taxonomy" id="1509"/>
    <lineage>
        <taxon>Bacteria</taxon>
        <taxon>Bacillati</taxon>
        <taxon>Bacillota</taxon>
        <taxon>Clostridia</taxon>
        <taxon>Eubacteriales</taxon>
        <taxon>Clostridiaceae</taxon>
        <taxon>Clostridium</taxon>
    </lineage>
</organism>
<dbReference type="RefSeq" id="WP_072586183.1">
    <property type="nucleotide sequence ID" value="NZ_CP013243.1"/>
</dbReference>
<dbReference type="InterPro" id="IPR003593">
    <property type="entry name" value="AAA+_ATPase"/>
</dbReference>
<dbReference type="PROSITE" id="PS50893">
    <property type="entry name" value="ABC_TRANSPORTER_2"/>
    <property type="match status" value="1"/>
</dbReference>
<evidence type="ECO:0000256" key="4">
    <source>
        <dbReference type="ARBA" id="ARBA00022840"/>
    </source>
</evidence>
<dbReference type="AlphaFoldDB" id="A0A1L3NBH8"/>
<protein>
    <submittedName>
        <fullName evidence="6">ABC transporter family protein</fullName>
    </submittedName>
</protein>
<evidence type="ECO:0000313" key="7">
    <source>
        <dbReference type="Proteomes" id="UP000182204"/>
    </source>
</evidence>
<dbReference type="GO" id="GO:0005524">
    <property type="term" value="F:ATP binding"/>
    <property type="evidence" value="ECO:0007669"/>
    <property type="project" value="UniProtKB-KW"/>
</dbReference>
<evidence type="ECO:0000256" key="1">
    <source>
        <dbReference type="ARBA" id="ARBA00005417"/>
    </source>
</evidence>
<evidence type="ECO:0000256" key="3">
    <source>
        <dbReference type="ARBA" id="ARBA00022741"/>
    </source>
</evidence>
<gene>
    <name evidence="6" type="ORF">NPD5_2747</name>
</gene>
<keyword evidence="2" id="KW-0813">Transport</keyword>
<proteinExistence type="inferred from homology"/>
<dbReference type="Proteomes" id="UP000182204">
    <property type="component" value="Chromosome"/>
</dbReference>
<dbReference type="SMART" id="SM00382">
    <property type="entry name" value="AAA"/>
    <property type="match status" value="1"/>
</dbReference>
<dbReference type="eggNOG" id="COG1136">
    <property type="taxonomic scope" value="Bacteria"/>
</dbReference>
<dbReference type="InterPro" id="IPR017911">
    <property type="entry name" value="MacB-like_ATP-bd"/>
</dbReference>
<evidence type="ECO:0000259" key="5">
    <source>
        <dbReference type="PROSITE" id="PS50893"/>
    </source>
</evidence>
<accession>A0A1L3NBH8</accession>
<dbReference type="GO" id="GO:0098796">
    <property type="term" value="C:membrane protein complex"/>
    <property type="evidence" value="ECO:0007669"/>
    <property type="project" value="UniProtKB-ARBA"/>
</dbReference>
<dbReference type="FunFam" id="3.40.50.300:FF:000032">
    <property type="entry name" value="Export ABC transporter ATP-binding protein"/>
    <property type="match status" value="1"/>
</dbReference>
<dbReference type="STRING" id="413999.CBO3166"/>
<dbReference type="CDD" id="cd03255">
    <property type="entry name" value="ABC_MJ0796_LolCDE_FtsE"/>
    <property type="match status" value="1"/>
</dbReference>
<dbReference type="Gene3D" id="3.40.50.300">
    <property type="entry name" value="P-loop containing nucleotide triphosphate hydrolases"/>
    <property type="match status" value="1"/>
</dbReference>
<dbReference type="InterPro" id="IPR003439">
    <property type="entry name" value="ABC_transporter-like_ATP-bd"/>
</dbReference>
<name>A0A1L3NBH8_CLOSG</name>
<evidence type="ECO:0000256" key="2">
    <source>
        <dbReference type="ARBA" id="ARBA00022448"/>
    </source>
</evidence>
<evidence type="ECO:0000313" key="6">
    <source>
        <dbReference type="EMBL" id="APH13482.1"/>
    </source>
</evidence>
<reference evidence="6 7" key="1">
    <citation type="submission" date="2015-11" db="EMBL/GenBank/DDBJ databases">
        <authorList>
            <person name="Hill K.K."/>
            <person name="Shirey T.B."/>
            <person name="Raphael B."/>
            <person name="Daligault H.E."/>
            <person name="Davenport K.W."/>
            <person name="Bruce D.C."/>
            <person name="Foley B.T."/>
            <person name="Johnson S.L."/>
        </authorList>
    </citation>
    <scope>NUCLEOTIDE SEQUENCE [LARGE SCALE GENOMIC DNA]</scope>
    <source>
        <strain evidence="6 7">CDC_1632</strain>
    </source>
</reference>
<dbReference type="PANTHER" id="PTHR42798">
    <property type="entry name" value="LIPOPROTEIN-RELEASING SYSTEM ATP-BINDING PROTEIN LOLD"/>
    <property type="match status" value="1"/>
</dbReference>
<comment type="similarity">
    <text evidence="1">Belongs to the ABC transporter superfamily.</text>
</comment>
<dbReference type="Pfam" id="PF00005">
    <property type="entry name" value="ABC_tran"/>
    <property type="match status" value="1"/>
</dbReference>
<dbReference type="GO" id="GO:0022857">
    <property type="term" value="F:transmembrane transporter activity"/>
    <property type="evidence" value="ECO:0007669"/>
    <property type="project" value="UniProtKB-ARBA"/>
</dbReference>
<dbReference type="InterPro" id="IPR027417">
    <property type="entry name" value="P-loop_NTPase"/>
</dbReference>
<dbReference type="GO" id="GO:0016887">
    <property type="term" value="F:ATP hydrolysis activity"/>
    <property type="evidence" value="ECO:0007669"/>
    <property type="project" value="InterPro"/>
</dbReference>
<feature type="domain" description="ABC transporter" evidence="5">
    <location>
        <begin position="4"/>
        <end position="249"/>
    </location>
</feature>